<dbReference type="PROSITE" id="PS00523">
    <property type="entry name" value="SULFATASE_1"/>
    <property type="match status" value="1"/>
</dbReference>
<gene>
    <name evidence="8" type="ORF">WN55_01806</name>
</gene>
<dbReference type="Proteomes" id="UP000076502">
    <property type="component" value="Unassembled WGS sequence"/>
</dbReference>
<dbReference type="AlphaFoldDB" id="A0A154PDT2"/>
<dbReference type="EMBL" id="KQ434885">
    <property type="protein sequence ID" value="KZC10055.1"/>
    <property type="molecule type" value="Genomic_DNA"/>
</dbReference>
<dbReference type="InterPro" id="IPR017850">
    <property type="entry name" value="Alkaline_phosphatase_core_sf"/>
</dbReference>
<dbReference type="InterPro" id="IPR024607">
    <property type="entry name" value="Sulfatase_CS"/>
</dbReference>
<dbReference type="Gene3D" id="3.40.720.10">
    <property type="entry name" value="Alkaline Phosphatase, subunit A"/>
    <property type="match status" value="1"/>
</dbReference>
<feature type="domain" description="Sulfatase N-terminal" evidence="7">
    <location>
        <begin position="7"/>
        <end position="321"/>
    </location>
</feature>
<evidence type="ECO:0000256" key="6">
    <source>
        <dbReference type="ARBA" id="ARBA00023180"/>
    </source>
</evidence>
<dbReference type="InterPro" id="IPR000917">
    <property type="entry name" value="Sulfatase_N"/>
</dbReference>
<comment type="similarity">
    <text evidence="2">Belongs to the sulfatase family.</text>
</comment>
<proteinExistence type="inferred from homology"/>
<dbReference type="CDD" id="cd16029">
    <property type="entry name" value="4-S"/>
    <property type="match status" value="1"/>
</dbReference>
<evidence type="ECO:0000256" key="3">
    <source>
        <dbReference type="ARBA" id="ARBA00022723"/>
    </source>
</evidence>
<dbReference type="PANTHER" id="PTHR10342:SF273">
    <property type="entry name" value="RE14504P"/>
    <property type="match status" value="1"/>
</dbReference>
<sequence length="596" mass="66575">LKILFEGWNDVSFHGANQIPTPNIDALAYNGVILQRHYVLPICTPSRTAFLTGQYPIRSGMQGYPLKAGEPRAIPLNNKLLPEYLRKLGYATHLVGKWHVGYYSDDHTPAYRGFDTFFGYYNGYVSYFNHTIQQNNHIGYDLHYDIPGKLSVDYNYEYLTDVITERAENIIVNHNTKKPLYLQLSHVAVHSSDSKDVMEVRDKEEVNSTLGYIEDFSRRKFAGVLTVLDESVGRVVNALREADMLENSIVVFMSDNGAQTVGLLENFGSNYPLRGLKFTLFEGGVRGVACVYSPLIKKNSRISNQLIHVTDWLPTFYSAAGGNLQDLEVNLDGIDQWSTLVSEKPTKRTGVMLNIDEVEGTSSAIIGKYKLINGASIQYGGYYGDSGMSSLYPEYNVSRVLKSLAGSAISKISKSTLKDKKIIKLREEARVTCNKSTTYPKCSGRCLFNLYRDPCETTDLSSRYPRIVDQLNQYIEEYNKVLVHQTNAPVDPASYPEHFNGTWMPWIKLSNDYVSLDLVSRRRATVDSRALALSSVGVHTLIAIPVAGSSANEKRVGEVGGIRVVVGGFHLHDDRQVLQDGSTDTCNHADSLQHGT</sequence>
<dbReference type="Gene3D" id="3.30.1120.10">
    <property type="match status" value="1"/>
</dbReference>
<feature type="non-terminal residue" evidence="8">
    <location>
        <position position="1"/>
    </location>
</feature>
<dbReference type="GO" id="GO:0046872">
    <property type="term" value="F:metal ion binding"/>
    <property type="evidence" value="ECO:0007669"/>
    <property type="project" value="UniProtKB-KW"/>
</dbReference>
<evidence type="ECO:0000259" key="7">
    <source>
        <dbReference type="Pfam" id="PF00884"/>
    </source>
</evidence>
<protein>
    <submittedName>
        <fullName evidence="8">Arylsulfatase B</fullName>
    </submittedName>
</protein>
<dbReference type="SUPFAM" id="SSF53649">
    <property type="entry name" value="Alkaline phosphatase-like"/>
    <property type="match status" value="1"/>
</dbReference>
<evidence type="ECO:0000256" key="4">
    <source>
        <dbReference type="ARBA" id="ARBA00022801"/>
    </source>
</evidence>
<keyword evidence="4" id="KW-0378">Hydrolase</keyword>
<evidence type="ECO:0000256" key="1">
    <source>
        <dbReference type="ARBA" id="ARBA00001913"/>
    </source>
</evidence>
<keyword evidence="9" id="KW-1185">Reference proteome</keyword>
<comment type="cofactor">
    <cofactor evidence="1">
        <name>Ca(2+)</name>
        <dbReference type="ChEBI" id="CHEBI:29108"/>
    </cofactor>
</comment>
<keyword evidence="3" id="KW-0479">Metal-binding</keyword>
<accession>A0A154PDT2</accession>
<organism evidence="8 9">
    <name type="scientific">Dufourea novaeangliae</name>
    <name type="common">Sweat bee</name>
    <dbReference type="NCBI Taxonomy" id="178035"/>
    <lineage>
        <taxon>Eukaryota</taxon>
        <taxon>Metazoa</taxon>
        <taxon>Ecdysozoa</taxon>
        <taxon>Arthropoda</taxon>
        <taxon>Hexapoda</taxon>
        <taxon>Insecta</taxon>
        <taxon>Pterygota</taxon>
        <taxon>Neoptera</taxon>
        <taxon>Endopterygota</taxon>
        <taxon>Hymenoptera</taxon>
        <taxon>Apocrita</taxon>
        <taxon>Aculeata</taxon>
        <taxon>Apoidea</taxon>
        <taxon>Anthophila</taxon>
        <taxon>Halictidae</taxon>
        <taxon>Rophitinae</taxon>
        <taxon>Dufourea</taxon>
    </lineage>
</organism>
<name>A0A154PDT2_DUFNO</name>
<evidence type="ECO:0000313" key="9">
    <source>
        <dbReference type="Proteomes" id="UP000076502"/>
    </source>
</evidence>
<dbReference type="GO" id="GO:0008484">
    <property type="term" value="F:sulfuric ester hydrolase activity"/>
    <property type="evidence" value="ECO:0007669"/>
    <property type="project" value="InterPro"/>
</dbReference>
<evidence type="ECO:0000256" key="5">
    <source>
        <dbReference type="ARBA" id="ARBA00022837"/>
    </source>
</evidence>
<dbReference type="InterPro" id="IPR047115">
    <property type="entry name" value="ARSB"/>
</dbReference>
<dbReference type="PROSITE" id="PS00149">
    <property type="entry name" value="SULFATASE_2"/>
    <property type="match status" value="1"/>
</dbReference>
<evidence type="ECO:0000256" key="2">
    <source>
        <dbReference type="ARBA" id="ARBA00008779"/>
    </source>
</evidence>
<keyword evidence="6" id="KW-0325">Glycoprotein</keyword>
<dbReference type="PANTHER" id="PTHR10342">
    <property type="entry name" value="ARYLSULFATASE"/>
    <property type="match status" value="1"/>
</dbReference>
<dbReference type="OrthoDB" id="103349at2759"/>
<dbReference type="Pfam" id="PF00884">
    <property type="entry name" value="Sulfatase"/>
    <property type="match status" value="1"/>
</dbReference>
<reference evidence="8 9" key="1">
    <citation type="submission" date="2015-07" db="EMBL/GenBank/DDBJ databases">
        <title>The genome of Dufourea novaeangliae.</title>
        <authorList>
            <person name="Pan H."/>
            <person name="Kapheim K."/>
        </authorList>
    </citation>
    <scope>NUCLEOTIDE SEQUENCE [LARGE SCALE GENOMIC DNA]</scope>
    <source>
        <strain evidence="8">0120121106</strain>
        <tissue evidence="8">Whole body</tissue>
    </source>
</reference>
<dbReference type="STRING" id="178035.A0A154PDT2"/>
<keyword evidence="5" id="KW-0106">Calcium</keyword>
<evidence type="ECO:0000313" key="8">
    <source>
        <dbReference type="EMBL" id="KZC10055.1"/>
    </source>
</evidence>